<dbReference type="EMBL" id="CP023036">
    <property type="protein sequence ID" value="AXY21334.1"/>
    <property type="molecule type" value="Genomic_DNA"/>
</dbReference>
<dbReference type="PANTHER" id="PTHR10907">
    <property type="entry name" value="REGUCALCIN"/>
    <property type="match status" value="1"/>
</dbReference>
<keyword evidence="3" id="KW-0862">Zinc</keyword>
<comment type="similarity">
    <text evidence="1">Belongs to the SMP-30/CGR1 family.</text>
</comment>
<dbReference type="InterPro" id="IPR013658">
    <property type="entry name" value="SGL"/>
</dbReference>
<feature type="binding site" evidence="3">
    <location>
        <position position="106"/>
    </location>
    <ligand>
        <name>substrate</name>
    </ligand>
</feature>
<keyword evidence="5" id="KW-0378">Hydrolase</keyword>
<sequence length="310" mass="33318">MDTAAMPQPRCVWDIQAQLGEGPVWSAREQALYFVDIVGHAIHRFHPATGARSSWPTPKRPGFVVPVSDGTLMCGLKDGLYRFDPASGDFRCEVAVEPGLPGNRINDGCVDSMGRLWFGTMDDGESTPTGALYSVTRKPDGLCVQRHDEGYIVTNGPAISPDGMKLYHNHSPAGIIYVFDLAADGELTNRRVFARLADGYPDGVVVDSAGVLWVGVWNGGRIERFQPDGTRLEPITVPAQNVTKVAFGGPDLRTVYITTARKNTPDGRLATLPQAGGLFSMAVEVAGQAPTMFPATEMAEMAALPDITKG</sequence>
<keyword evidence="3" id="KW-0479">Metal-binding</keyword>
<evidence type="ECO:0000313" key="6">
    <source>
        <dbReference type="Proteomes" id="UP000264120"/>
    </source>
</evidence>
<dbReference type="SUPFAM" id="SSF63829">
    <property type="entry name" value="Calcium-dependent phosphotriesterase"/>
    <property type="match status" value="1"/>
</dbReference>
<dbReference type="GO" id="GO:0019853">
    <property type="term" value="P:L-ascorbic acid biosynthetic process"/>
    <property type="evidence" value="ECO:0007669"/>
    <property type="project" value="TreeGrafter"/>
</dbReference>
<comment type="cofactor">
    <cofactor evidence="3">
        <name>Zn(2+)</name>
        <dbReference type="ChEBI" id="CHEBI:29105"/>
    </cofactor>
    <text evidence="3">Binds 1 divalent metal cation per subunit.</text>
</comment>
<name>A0A347W8Z1_9PROT</name>
<evidence type="ECO:0000256" key="3">
    <source>
        <dbReference type="PIRSR" id="PIRSR605511-2"/>
    </source>
</evidence>
<proteinExistence type="inferred from homology"/>
<feature type="binding site" evidence="3">
    <location>
        <position position="104"/>
    </location>
    <ligand>
        <name>substrate</name>
    </ligand>
</feature>
<keyword evidence="6" id="KW-1185">Reference proteome</keyword>
<evidence type="ECO:0000256" key="2">
    <source>
        <dbReference type="PIRSR" id="PIRSR605511-1"/>
    </source>
</evidence>
<dbReference type="EC" id="3.1.1.15" evidence="5"/>
<dbReference type="GO" id="GO:0005509">
    <property type="term" value="F:calcium ion binding"/>
    <property type="evidence" value="ECO:0007669"/>
    <property type="project" value="TreeGrafter"/>
</dbReference>
<feature type="binding site" evidence="3">
    <location>
        <position position="155"/>
    </location>
    <ligand>
        <name>a divalent metal cation</name>
        <dbReference type="ChEBI" id="CHEBI:60240"/>
    </ligand>
</feature>
<dbReference type="PRINTS" id="PR01790">
    <property type="entry name" value="SMP30FAMILY"/>
</dbReference>
<dbReference type="AlphaFoldDB" id="A0A347W8Z1"/>
<dbReference type="GO" id="GO:0050021">
    <property type="term" value="F:L-arabinonolactonase activity"/>
    <property type="evidence" value="ECO:0007669"/>
    <property type="project" value="UniProtKB-EC"/>
</dbReference>
<dbReference type="GO" id="GO:0004341">
    <property type="term" value="F:gluconolactonase activity"/>
    <property type="evidence" value="ECO:0007669"/>
    <property type="project" value="TreeGrafter"/>
</dbReference>
<dbReference type="Gene3D" id="2.120.10.30">
    <property type="entry name" value="TolB, C-terminal domain"/>
    <property type="match status" value="1"/>
</dbReference>
<evidence type="ECO:0000259" key="4">
    <source>
        <dbReference type="Pfam" id="PF08450"/>
    </source>
</evidence>
<organism evidence="5 6">
    <name type="scientific">Komagataeibacter saccharivorans</name>
    <dbReference type="NCBI Taxonomy" id="265959"/>
    <lineage>
        <taxon>Bacteria</taxon>
        <taxon>Pseudomonadati</taxon>
        <taxon>Pseudomonadota</taxon>
        <taxon>Alphaproteobacteria</taxon>
        <taxon>Acetobacterales</taxon>
        <taxon>Acetobacteraceae</taxon>
        <taxon>Komagataeibacter</taxon>
    </lineage>
</organism>
<gene>
    <name evidence="5" type="primary">araB</name>
    <name evidence="5" type="ORF">CD178_00518</name>
</gene>
<dbReference type="InterPro" id="IPR005511">
    <property type="entry name" value="SMP-30"/>
</dbReference>
<evidence type="ECO:0000256" key="1">
    <source>
        <dbReference type="ARBA" id="ARBA00008853"/>
    </source>
</evidence>
<evidence type="ECO:0000313" key="5">
    <source>
        <dbReference type="EMBL" id="AXY21334.1"/>
    </source>
</evidence>
<accession>A0A347W8Z1</accession>
<protein>
    <submittedName>
        <fullName evidence="5">L-arabinolactonase</fullName>
        <ecNumber evidence="5">3.1.1.15</ecNumber>
    </submittedName>
</protein>
<dbReference type="PANTHER" id="PTHR10907:SF47">
    <property type="entry name" value="REGUCALCIN"/>
    <property type="match status" value="1"/>
</dbReference>
<feature type="binding site" evidence="3">
    <location>
        <position position="202"/>
    </location>
    <ligand>
        <name>a divalent metal cation</name>
        <dbReference type="ChEBI" id="CHEBI:60240"/>
    </ligand>
</feature>
<dbReference type="KEGG" id="ksc:CD178_00518"/>
<dbReference type="InterPro" id="IPR011042">
    <property type="entry name" value="6-blade_b-propeller_TolB-like"/>
</dbReference>
<feature type="domain" description="SMP-30/Gluconolactonase/LRE-like region" evidence="4">
    <location>
        <begin position="19"/>
        <end position="261"/>
    </location>
</feature>
<reference evidence="5 6" key="1">
    <citation type="submission" date="2017-08" db="EMBL/GenBank/DDBJ databases">
        <title>Complete genome sequence of Gluconacetobacter saccharivorans CV1 isolated from Fermented Vinegar.</title>
        <authorList>
            <person name="Kim S.-Y."/>
        </authorList>
    </citation>
    <scope>NUCLEOTIDE SEQUENCE [LARGE SCALE GENOMIC DNA]</scope>
    <source>
        <strain evidence="5 6">CV1</strain>
    </source>
</reference>
<feature type="binding site" evidence="3">
    <location>
        <position position="21"/>
    </location>
    <ligand>
        <name>a divalent metal cation</name>
        <dbReference type="ChEBI" id="CHEBI:60240"/>
    </ligand>
</feature>
<dbReference type="Proteomes" id="UP000264120">
    <property type="component" value="Chromosome"/>
</dbReference>
<dbReference type="RefSeq" id="WP_254057949.1">
    <property type="nucleotide sequence ID" value="NZ_CP023036.1"/>
</dbReference>
<feature type="active site" description="Proton donor/acceptor" evidence="2">
    <location>
        <position position="202"/>
    </location>
</feature>
<dbReference type="Pfam" id="PF08450">
    <property type="entry name" value="SGL"/>
    <property type="match status" value="1"/>
</dbReference>